<accession>A0A067QV82</accession>
<dbReference type="EMBL" id="KK852901">
    <property type="protein sequence ID" value="KDR14098.1"/>
    <property type="molecule type" value="Genomic_DNA"/>
</dbReference>
<reference evidence="1 2" key="1">
    <citation type="journal article" date="2014" name="Nat. Commun.">
        <title>Molecular traces of alternative social organization in a termite genome.</title>
        <authorList>
            <person name="Terrapon N."/>
            <person name="Li C."/>
            <person name="Robertson H.M."/>
            <person name="Ji L."/>
            <person name="Meng X."/>
            <person name="Booth W."/>
            <person name="Chen Z."/>
            <person name="Childers C.P."/>
            <person name="Glastad K.M."/>
            <person name="Gokhale K."/>
            <person name="Gowin J."/>
            <person name="Gronenberg W."/>
            <person name="Hermansen R.A."/>
            <person name="Hu H."/>
            <person name="Hunt B.G."/>
            <person name="Huylmans A.K."/>
            <person name="Khalil S.M."/>
            <person name="Mitchell R.D."/>
            <person name="Munoz-Torres M.C."/>
            <person name="Mustard J.A."/>
            <person name="Pan H."/>
            <person name="Reese J.T."/>
            <person name="Scharf M.E."/>
            <person name="Sun F."/>
            <person name="Vogel H."/>
            <person name="Xiao J."/>
            <person name="Yang W."/>
            <person name="Yang Z."/>
            <person name="Yang Z."/>
            <person name="Zhou J."/>
            <person name="Zhu J."/>
            <person name="Brent C.S."/>
            <person name="Elsik C.G."/>
            <person name="Goodisman M.A."/>
            <person name="Liberles D.A."/>
            <person name="Roe R.M."/>
            <person name="Vargo E.L."/>
            <person name="Vilcinskas A."/>
            <person name="Wang J."/>
            <person name="Bornberg-Bauer E."/>
            <person name="Korb J."/>
            <person name="Zhang G."/>
            <person name="Liebig J."/>
        </authorList>
    </citation>
    <scope>NUCLEOTIDE SEQUENCE [LARGE SCALE GENOMIC DNA]</scope>
    <source>
        <tissue evidence="1">Whole organism</tissue>
    </source>
</reference>
<name>A0A067QV82_ZOONE</name>
<proteinExistence type="predicted"/>
<evidence type="ECO:0000313" key="1">
    <source>
        <dbReference type="EMBL" id="KDR14098.1"/>
    </source>
</evidence>
<sequence length="100" mass="11118">MGETRASPARSAVTLCPLCSVWSCTSIFPYFLTTRHLINHRDTFISFQRERSSGISRASCHGMIIEGSTVVGGGNTRHQDLSWFASGERQDNIFLNQLPV</sequence>
<dbReference type="AlphaFoldDB" id="A0A067QV82"/>
<gene>
    <name evidence="1" type="ORF">L798_11834</name>
</gene>
<evidence type="ECO:0000313" key="2">
    <source>
        <dbReference type="Proteomes" id="UP000027135"/>
    </source>
</evidence>
<dbReference type="Proteomes" id="UP000027135">
    <property type="component" value="Unassembled WGS sequence"/>
</dbReference>
<protein>
    <submittedName>
        <fullName evidence="1">Uncharacterized protein</fullName>
    </submittedName>
</protein>
<keyword evidence="2" id="KW-1185">Reference proteome</keyword>
<dbReference type="InParanoid" id="A0A067QV82"/>
<organism evidence="1 2">
    <name type="scientific">Zootermopsis nevadensis</name>
    <name type="common">Dampwood termite</name>
    <dbReference type="NCBI Taxonomy" id="136037"/>
    <lineage>
        <taxon>Eukaryota</taxon>
        <taxon>Metazoa</taxon>
        <taxon>Ecdysozoa</taxon>
        <taxon>Arthropoda</taxon>
        <taxon>Hexapoda</taxon>
        <taxon>Insecta</taxon>
        <taxon>Pterygota</taxon>
        <taxon>Neoptera</taxon>
        <taxon>Polyneoptera</taxon>
        <taxon>Dictyoptera</taxon>
        <taxon>Blattodea</taxon>
        <taxon>Blattoidea</taxon>
        <taxon>Termitoidae</taxon>
        <taxon>Termopsidae</taxon>
        <taxon>Zootermopsis</taxon>
    </lineage>
</organism>